<dbReference type="InterPro" id="IPR013766">
    <property type="entry name" value="Thioredoxin_domain"/>
</dbReference>
<dbReference type="GO" id="GO:0016491">
    <property type="term" value="F:oxidoreductase activity"/>
    <property type="evidence" value="ECO:0007669"/>
    <property type="project" value="InterPro"/>
</dbReference>
<dbReference type="SUPFAM" id="SSF52833">
    <property type="entry name" value="Thioredoxin-like"/>
    <property type="match status" value="1"/>
</dbReference>
<accession>A0A239Z9A5</accession>
<sequence>MKKKNKTILQIVITVVILFAIIFVVWSSLTKDKDKVAQVGDDAPLFELETVDGKKINLEDLKGKGVLINFWGTWCEPCKREMPELERQYQTYKHKGVEVVAIHVRNNPQQIKQYLSSLDKSPTFTVAMDNDNLVTDAYGVNPLPTTITVDKDGKVKAKHTGELSKKQIIEQMESVKVK</sequence>
<evidence type="ECO:0000313" key="8">
    <source>
        <dbReference type="EMBL" id="SNV67174.1"/>
    </source>
</evidence>
<feature type="domain" description="Thioredoxin" evidence="7">
    <location>
        <begin position="37"/>
        <end position="177"/>
    </location>
</feature>
<dbReference type="AlphaFoldDB" id="A0A239Z9A5"/>
<dbReference type="GO" id="GO:0017004">
    <property type="term" value="P:cytochrome complex assembly"/>
    <property type="evidence" value="ECO:0007669"/>
    <property type="project" value="UniProtKB-KW"/>
</dbReference>
<dbReference type="GO" id="GO:0030313">
    <property type="term" value="C:cell envelope"/>
    <property type="evidence" value="ECO:0007669"/>
    <property type="project" value="UniProtKB-SubCell"/>
</dbReference>
<dbReference type="NCBIfam" id="NF002854">
    <property type="entry name" value="PRK03147.1"/>
    <property type="match status" value="1"/>
</dbReference>
<organism evidence="8 9">
    <name type="scientific">Mammaliicoccus stepanovicii</name>
    <dbReference type="NCBI Taxonomy" id="643214"/>
    <lineage>
        <taxon>Bacteria</taxon>
        <taxon>Bacillati</taxon>
        <taxon>Bacillota</taxon>
        <taxon>Bacilli</taxon>
        <taxon>Bacillales</taxon>
        <taxon>Staphylococcaceae</taxon>
        <taxon>Mammaliicoccus</taxon>
    </lineage>
</organism>
<dbReference type="InterPro" id="IPR050553">
    <property type="entry name" value="Thioredoxin_ResA/DsbE_sf"/>
</dbReference>
<dbReference type="PANTHER" id="PTHR42852:SF6">
    <property type="entry name" value="THIOL:DISULFIDE INTERCHANGE PROTEIN DSBE"/>
    <property type="match status" value="1"/>
</dbReference>
<evidence type="ECO:0000256" key="1">
    <source>
        <dbReference type="ARBA" id="ARBA00004196"/>
    </source>
</evidence>
<keyword evidence="2" id="KW-0201">Cytochrome c-type biogenesis</keyword>
<keyword evidence="3" id="KW-0735">Signal-anchor</keyword>
<dbReference type="EMBL" id="LT906462">
    <property type="protein sequence ID" value="SNV67174.1"/>
    <property type="molecule type" value="Genomic_DNA"/>
</dbReference>
<dbReference type="OrthoDB" id="25753at2"/>
<evidence type="ECO:0000259" key="7">
    <source>
        <dbReference type="PROSITE" id="PS51352"/>
    </source>
</evidence>
<feature type="transmembrane region" description="Helical" evidence="6">
    <location>
        <begin position="7"/>
        <end position="29"/>
    </location>
</feature>
<evidence type="ECO:0000256" key="2">
    <source>
        <dbReference type="ARBA" id="ARBA00022748"/>
    </source>
</evidence>
<dbReference type="Pfam" id="PF00578">
    <property type="entry name" value="AhpC-TSA"/>
    <property type="match status" value="1"/>
</dbReference>
<proteinExistence type="predicted"/>
<evidence type="ECO:0000256" key="3">
    <source>
        <dbReference type="ARBA" id="ARBA00022968"/>
    </source>
</evidence>
<dbReference type="InterPro" id="IPR017937">
    <property type="entry name" value="Thioredoxin_CS"/>
</dbReference>
<name>A0A239Z9A5_9STAP</name>
<dbReference type="InterPro" id="IPR036249">
    <property type="entry name" value="Thioredoxin-like_sf"/>
</dbReference>
<keyword evidence="4" id="KW-1015">Disulfide bond</keyword>
<dbReference type="Gene3D" id="3.40.30.10">
    <property type="entry name" value="Glutaredoxin"/>
    <property type="match status" value="1"/>
</dbReference>
<evidence type="ECO:0000313" key="9">
    <source>
        <dbReference type="Proteomes" id="UP000242084"/>
    </source>
</evidence>
<evidence type="ECO:0000256" key="6">
    <source>
        <dbReference type="SAM" id="Phobius"/>
    </source>
</evidence>
<keyword evidence="9" id="KW-1185">Reference proteome</keyword>
<keyword evidence="6" id="KW-0472">Membrane</keyword>
<dbReference type="PROSITE" id="PS00194">
    <property type="entry name" value="THIOREDOXIN_1"/>
    <property type="match status" value="1"/>
</dbReference>
<evidence type="ECO:0000256" key="5">
    <source>
        <dbReference type="ARBA" id="ARBA00023284"/>
    </source>
</evidence>
<evidence type="ECO:0000256" key="4">
    <source>
        <dbReference type="ARBA" id="ARBA00023157"/>
    </source>
</evidence>
<dbReference type="Proteomes" id="UP000242084">
    <property type="component" value="Chromosome 1"/>
</dbReference>
<keyword evidence="6" id="KW-1133">Transmembrane helix</keyword>
<dbReference type="CDD" id="cd02966">
    <property type="entry name" value="TlpA_like_family"/>
    <property type="match status" value="1"/>
</dbReference>
<protein>
    <submittedName>
        <fullName evidence="8">Putative peroxiredoxin</fullName>
    </submittedName>
</protein>
<reference evidence="8 9" key="1">
    <citation type="submission" date="2017-06" db="EMBL/GenBank/DDBJ databases">
        <authorList>
            <consortium name="Pathogen Informatics"/>
        </authorList>
    </citation>
    <scope>NUCLEOTIDE SEQUENCE [LARGE SCALE GENOMIC DNA]</scope>
    <source>
        <strain evidence="8 9">NCTC13839</strain>
    </source>
</reference>
<dbReference type="InterPro" id="IPR000866">
    <property type="entry name" value="AhpC/TSA"/>
</dbReference>
<dbReference type="PROSITE" id="PS51352">
    <property type="entry name" value="THIOREDOXIN_2"/>
    <property type="match status" value="1"/>
</dbReference>
<keyword evidence="5" id="KW-0676">Redox-active center</keyword>
<keyword evidence="6" id="KW-0812">Transmembrane</keyword>
<dbReference type="PANTHER" id="PTHR42852">
    <property type="entry name" value="THIOL:DISULFIDE INTERCHANGE PROTEIN DSBE"/>
    <property type="match status" value="1"/>
</dbReference>
<dbReference type="KEGG" id="sste:SAMEA4384403_1285"/>
<dbReference type="GO" id="GO:0016209">
    <property type="term" value="F:antioxidant activity"/>
    <property type="evidence" value="ECO:0007669"/>
    <property type="project" value="InterPro"/>
</dbReference>
<dbReference type="RefSeq" id="WP_095087914.1">
    <property type="nucleotide sequence ID" value="NZ_BMDM01000002.1"/>
</dbReference>
<gene>
    <name evidence="8" type="primary">resA_1</name>
    <name evidence="8" type="ORF">SAMEA4384403_01285</name>
</gene>
<comment type="subcellular location">
    <subcellularLocation>
        <location evidence="1">Cell envelope</location>
    </subcellularLocation>
</comment>